<dbReference type="InterPro" id="IPR002781">
    <property type="entry name" value="TM_pro_TauE-like"/>
</dbReference>
<name>A0A2S9J892_9SPHI</name>
<feature type="transmembrane region" description="Helical" evidence="5">
    <location>
        <begin position="196"/>
        <end position="214"/>
    </location>
</feature>
<reference evidence="6 7" key="1">
    <citation type="submission" date="2018-02" db="EMBL/GenBank/DDBJ databases">
        <title>The draft genome of Sphingobacterium sp. 5JN-11.</title>
        <authorList>
            <person name="Liu L."/>
            <person name="Li L."/>
            <person name="Liang L."/>
            <person name="Zhang X."/>
            <person name="Wang T."/>
        </authorList>
    </citation>
    <scope>NUCLEOTIDE SEQUENCE [LARGE SCALE GENOMIC DNA]</scope>
    <source>
        <strain evidence="6 7">5JN-11</strain>
    </source>
</reference>
<evidence type="ECO:0000256" key="1">
    <source>
        <dbReference type="ARBA" id="ARBA00004141"/>
    </source>
</evidence>
<feature type="transmembrane region" description="Helical" evidence="5">
    <location>
        <begin position="67"/>
        <end position="86"/>
    </location>
</feature>
<feature type="transmembrane region" description="Helical" evidence="5">
    <location>
        <begin position="167"/>
        <end position="184"/>
    </location>
</feature>
<dbReference type="PANTHER" id="PTHR43701:SF5">
    <property type="entry name" value="MEMBRANE TRANSPORTER PROTEIN-RELATED"/>
    <property type="match status" value="1"/>
</dbReference>
<evidence type="ECO:0000256" key="4">
    <source>
        <dbReference type="ARBA" id="ARBA00023136"/>
    </source>
</evidence>
<dbReference type="Pfam" id="PF01925">
    <property type="entry name" value="TauE"/>
    <property type="match status" value="1"/>
</dbReference>
<evidence type="ECO:0000256" key="2">
    <source>
        <dbReference type="ARBA" id="ARBA00022692"/>
    </source>
</evidence>
<proteinExistence type="inferred from homology"/>
<dbReference type="AlphaFoldDB" id="A0A2S9J892"/>
<feature type="transmembrane region" description="Helical" evidence="5">
    <location>
        <begin position="127"/>
        <end position="160"/>
    </location>
</feature>
<feature type="transmembrane region" description="Helical" evidence="5">
    <location>
        <begin position="44"/>
        <end position="61"/>
    </location>
</feature>
<dbReference type="PANTHER" id="PTHR43701">
    <property type="entry name" value="MEMBRANE TRANSPORTER PROTEIN MJ0441-RELATED"/>
    <property type="match status" value="1"/>
</dbReference>
<keyword evidence="4 5" id="KW-0472">Membrane</keyword>
<evidence type="ECO:0000313" key="6">
    <source>
        <dbReference type="EMBL" id="PRD48967.1"/>
    </source>
</evidence>
<comment type="caution">
    <text evidence="6">The sequence shown here is derived from an EMBL/GenBank/DDBJ whole genome shotgun (WGS) entry which is preliminary data.</text>
</comment>
<sequence length="242" mass="25974">MEAYYITLVLFIVGFLYASVGHGGASGYIAVFSIFSIPVAQYKPLILMLNMLVAGTGFVQFQRAGHFRWSTCLPFIFTSIPAAFLGAKYALGGKIYFILLGLALILPTIRLFGITPKEHQESKPVNIPLALLIGAIIGVLSGMLNIGGGIFLSPLLILLGWTNAKEAAATSAIFITLNSFSGLLGNTAPVYFDAPFFIWFCAAAVGGFTGAYFGSTRFPMATIRTLLSLVLLIASCKLLFFM</sequence>
<comment type="subcellular location">
    <subcellularLocation>
        <location evidence="5">Cell membrane</location>
        <topology evidence="5">Multi-pass membrane protein</topology>
    </subcellularLocation>
    <subcellularLocation>
        <location evidence="1">Membrane</location>
        <topology evidence="1">Multi-pass membrane protein</topology>
    </subcellularLocation>
</comment>
<feature type="transmembrane region" description="Helical" evidence="5">
    <location>
        <begin position="6"/>
        <end position="32"/>
    </location>
</feature>
<organism evidence="6 7">
    <name type="scientific">Sphingobacterium haloxyli</name>
    <dbReference type="NCBI Taxonomy" id="2100533"/>
    <lineage>
        <taxon>Bacteria</taxon>
        <taxon>Pseudomonadati</taxon>
        <taxon>Bacteroidota</taxon>
        <taxon>Sphingobacteriia</taxon>
        <taxon>Sphingobacteriales</taxon>
        <taxon>Sphingobacteriaceae</taxon>
        <taxon>Sphingobacterium</taxon>
    </lineage>
</organism>
<dbReference type="RefSeq" id="WP_105715532.1">
    <property type="nucleotide sequence ID" value="NZ_PVBQ01000002.1"/>
</dbReference>
<feature type="transmembrane region" description="Helical" evidence="5">
    <location>
        <begin position="221"/>
        <end position="241"/>
    </location>
</feature>
<evidence type="ECO:0000256" key="3">
    <source>
        <dbReference type="ARBA" id="ARBA00022989"/>
    </source>
</evidence>
<accession>A0A2S9J892</accession>
<dbReference type="Proteomes" id="UP000239711">
    <property type="component" value="Unassembled WGS sequence"/>
</dbReference>
<dbReference type="InterPro" id="IPR051598">
    <property type="entry name" value="TSUP/Inactive_protease-like"/>
</dbReference>
<keyword evidence="3 5" id="KW-1133">Transmembrane helix</keyword>
<evidence type="ECO:0000313" key="7">
    <source>
        <dbReference type="Proteomes" id="UP000239711"/>
    </source>
</evidence>
<gene>
    <name evidence="6" type="ORF">C5745_03245</name>
</gene>
<dbReference type="EMBL" id="PVBQ01000002">
    <property type="protein sequence ID" value="PRD48967.1"/>
    <property type="molecule type" value="Genomic_DNA"/>
</dbReference>
<feature type="transmembrane region" description="Helical" evidence="5">
    <location>
        <begin position="95"/>
        <end position="115"/>
    </location>
</feature>
<dbReference type="GO" id="GO:0005886">
    <property type="term" value="C:plasma membrane"/>
    <property type="evidence" value="ECO:0007669"/>
    <property type="project" value="UniProtKB-SubCell"/>
</dbReference>
<keyword evidence="5" id="KW-1003">Cell membrane</keyword>
<keyword evidence="2 5" id="KW-0812">Transmembrane</keyword>
<evidence type="ECO:0000256" key="5">
    <source>
        <dbReference type="RuleBase" id="RU363041"/>
    </source>
</evidence>
<keyword evidence="7" id="KW-1185">Reference proteome</keyword>
<protein>
    <recommendedName>
        <fullName evidence="5">Probable membrane transporter protein</fullName>
    </recommendedName>
</protein>
<dbReference type="OrthoDB" id="560496at2"/>
<comment type="similarity">
    <text evidence="5">Belongs to the 4-toluene sulfonate uptake permease (TSUP) (TC 2.A.102) family.</text>
</comment>